<accession>A0ABQ9XKD5</accession>
<keyword evidence="2" id="KW-1185">Reference proteome</keyword>
<sequence>MIGLLDSTAAVPKLGDALGYIVKDSLSSFSFNGGLYRNTPSTGHQYRFDSCHSYLKEGDCVRMEVDMESTPRTVLFFVNGESGRCFVSGIPRSVRIGFSVSGQGTSFRIDRIAKQQRPTPLTPEMREITWD</sequence>
<dbReference type="EMBL" id="JARBJD010000098">
    <property type="protein sequence ID" value="KAK2952896.1"/>
    <property type="molecule type" value="Genomic_DNA"/>
</dbReference>
<name>A0ABQ9XKD5_9EUKA</name>
<reference evidence="1 2" key="1">
    <citation type="journal article" date="2022" name="bioRxiv">
        <title>Genomics of Preaxostyla Flagellates Illuminates Evolutionary Transitions and the Path Towards Mitochondrial Loss.</title>
        <authorList>
            <person name="Novak L.V.F."/>
            <person name="Treitli S.C."/>
            <person name="Pyrih J."/>
            <person name="Halakuc P."/>
            <person name="Pipaliya S.V."/>
            <person name="Vacek V."/>
            <person name="Brzon O."/>
            <person name="Soukal P."/>
            <person name="Eme L."/>
            <person name="Dacks J.B."/>
            <person name="Karnkowska A."/>
            <person name="Elias M."/>
            <person name="Hampl V."/>
        </authorList>
    </citation>
    <scope>NUCLEOTIDE SEQUENCE [LARGE SCALE GENOMIC DNA]</scope>
    <source>
        <strain evidence="1">NAU3</strain>
        <tissue evidence="1">Gut</tissue>
    </source>
</reference>
<evidence type="ECO:0000313" key="1">
    <source>
        <dbReference type="EMBL" id="KAK2952896.1"/>
    </source>
</evidence>
<dbReference type="Proteomes" id="UP001281761">
    <property type="component" value="Unassembled WGS sequence"/>
</dbReference>
<gene>
    <name evidence="1" type="ORF">BLNAU_12217</name>
</gene>
<protein>
    <submittedName>
        <fullName evidence="1">Uncharacterized protein</fullName>
    </submittedName>
</protein>
<comment type="caution">
    <text evidence="1">The sequence shown here is derived from an EMBL/GenBank/DDBJ whole genome shotgun (WGS) entry which is preliminary data.</text>
</comment>
<evidence type="ECO:0000313" key="2">
    <source>
        <dbReference type="Proteomes" id="UP001281761"/>
    </source>
</evidence>
<proteinExistence type="predicted"/>
<organism evidence="1 2">
    <name type="scientific">Blattamonas nauphoetae</name>
    <dbReference type="NCBI Taxonomy" id="2049346"/>
    <lineage>
        <taxon>Eukaryota</taxon>
        <taxon>Metamonada</taxon>
        <taxon>Preaxostyla</taxon>
        <taxon>Oxymonadida</taxon>
        <taxon>Blattamonas</taxon>
    </lineage>
</organism>